<keyword evidence="3" id="KW-0813">Transport</keyword>
<dbReference type="AlphaFoldDB" id="A0A1S9P820"/>
<keyword evidence="4" id="KW-1185">Reference proteome</keyword>
<keyword evidence="1" id="KW-0732">Signal</keyword>
<dbReference type="OrthoDB" id="662756at2"/>
<dbReference type="EMBL" id="MBTF01000037">
    <property type="protein sequence ID" value="OOQ57101.1"/>
    <property type="molecule type" value="Genomic_DNA"/>
</dbReference>
<dbReference type="Pfam" id="PF02563">
    <property type="entry name" value="Poly_export"/>
    <property type="match status" value="1"/>
</dbReference>
<feature type="domain" description="Polysaccharide export protein N-terminal" evidence="2">
    <location>
        <begin position="49"/>
        <end position="142"/>
    </location>
</feature>
<dbReference type="Proteomes" id="UP000189739">
    <property type="component" value="Unassembled WGS sequence"/>
</dbReference>
<proteinExistence type="predicted"/>
<accession>A0A1S9P820</accession>
<dbReference type="STRING" id="1792845.BC343_16370"/>
<evidence type="ECO:0000313" key="4">
    <source>
        <dbReference type="Proteomes" id="UP000189739"/>
    </source>
</evidence>
<dbReference type="InterPro" id="IPR003715">
    <property type="entry name" value="Poly_export_N"/>
</dbReference>
<reference evidence="3 4" key="1">
    <citation type="submission" date="2016-07" db="EMBL/GenBank/DDBJ databases">
        <title>Genomic analysis of zinc-resistant bacterium Mucilaginibacter pedocola TBZ30.</title>
        <authorList>
            <person name="Huang J."/>
            <person name="Tang J."/>
        </authorList>
    </citation>
    <scope>NUCLEOTIDE SEQUENCE [LARGE SCALE GENOMIC DNA]</scope>
    <source>
        <strain evidence="3 4">TBZ30</strain>
    </source>
</reference>
<name>A0A1S9P820_9SPHI</name>
<evidence type="ECO:0000313" key="3">
    <source>
        <dbReference type="EMBL" id="OOQ57101.1"/>
    </source>
</evidence>
<evidence type="ECO:0000256" key="1">
    <source>
        <dbReference type="ARBA" id="ARBA00022729"/>
    </source>
</evidence>
<evidence type="ECO:0000259" key="2">
    <source>
        <dbReference type="Pfam" id="PF02563"/>
    </source>
</evidence>
<gene>
    <name evidence="3" type="ORF">BC343_16370</name>
</gene>
<comment type="caution">
    <text evidence="3">The sequence shown here is derived from an EMBL/GenBank/DDBJ whole genome shotgun (WGS) entry which is preliminary data.</text>
</comment>
<dbReference type="PANTHER" id="PTHR33619:SF3">
    <property type="entry name" value="POLYSACCHARIDE EXPORT PROTEIN GFCE-RELATED"/>
    <property type="match status" value="1"/>
</dbReference>
<dbReference type="PANTHER" id="PTHR33619">
    <property type="entry name" value="POLYSACCHARIDE EXPORT PROTEIN GFCE-RELATED"/>
    <property type="match status" value="1"/>
</dbReference>
<dbReference type="PROSITE" id="PS51257">
    <property type="entry name" value="PROKAR_LIPOPROTEIN"/>
    <property type="match status" value="1"/>
</dbReference>
<protein>
    <submittedName>
        <fullName evidence="3">Sugar transporter</fullName>
    </submittedName>
</protein>
<dbReference type="InterPro" id="IPR049712">
    <property type="entry name" value="Poly_export"/>
</dbReference>
<dbReference type="Gene3D" id="3.10.560.10">
    <property type="entry name" value="Outer membrane lipoprotein wza domain like"/>
    <property type="match status" value="1"/>
</dbReference>
<dbReference type="GO" id="GO:0015159">
    <property type="term" value="F:polysaccharide transmembrane transporter activity"/>
    <property type="evidence" value="ECO:0007669"/>
    <property type="project" value="InterPro"/>
</dbReference>
<dbReference type="Gene3D" id="3.30.1950.10">
    <property type="entry name" value="wza like domain"/>
    <property type="match status" value="1"/>
</dbReference>
<sequence>MKLKHLLTYCTLVLIVISFSCTPYKNIPYFQDLRRDTITTEDITNFTPVTIQPGDQLGLHVTSLNYEANSIFNYNLERQMGGGNLDRSEQNAVIGYFVDPEGNIKLPLIGLVKAQGLTTSQLARILEEKMLPYLSKPNVNIRYQNFKVSVLGDVRSPNTFTIMNERTTISEVLSLAGDLNITGIRNVMLVRELDGKRQYIPLDLTSKNIFSSPYYYVKKNDVIYVQPNEQRAANDGSTFQRASLVISVLSIIAVLLTR</sequence>
<organism evidence="3 4">
    <name type="scientific">Mucilaginibacter pedocola</name>
    <dbReference type="NCBI Taxonomy" id="1792845"/>
    <lineage>
        <taxon>Bacteria</taxon>
        <taxon>Pseudomonadati</taxon>
        <taxon>Bacteroidota</taxon>
        <taxon>Sphingobacteriia</taxon>
        <taxon>Sphingobacteriales</taxon>
        <taxon>Sphingobacteriaceae</taxon>
        <taxon>Mucilaginibacter</taxon>
    </lineage>
</organism>
<keyword evidence="3" id="KW-0762">Sugar transport</keyword>